<comment type="caution">
    <text evidence="2">The sequence shown here is derived from an EMBL/GenBank/DDBJ whole genome shotgun (WGS) entry which is preliminary data.</text>
</comment>
<dbReference type="OrthoDB" id="5980806at2759"/>
<organism evidence="2 3">
    <name type="scientific">Ancylostoma caninum</name>
    <name type="common">Dog hookworm</name>
    <dbReference type="NCBI Taxonomy" id="29170"/>
    <lineage>
        <taxon>Eukaryota</taxon>
        <taxon>Metazoa</taxon>
        <taxon>Ecdysozoa</taxon>
        <taxon>Nematoda</taxon>
        <taxon>Chromadorea</taxon>
        <taxon>Rhabditida</taxon>
        <taxon>Rhabditina</taxon>
        <taxon>Rhabditomorpha</taxon>
        <taxon>Strongyloidea</taxon>
        <taxon>Ancylostomatidae</taxon>
        <taxon>Ancylostomatinae</taxon>
        <taxon>Ancylostoma</taxon>
    </lineage>
</organism>
<dbReference type="InterPro" id="IPR025799">
    <property type="entry name" value="Arg_MeTrfase"/>
</dbReference>
<dbReference type="GO" id="GO:0016274">
    <property type="term" value="F:protein-arginine N-methyltransferase activity"/>
    <property type="evidence" value="ECO:0007669"/>
    <property type="project" value="InterPro"/>
</dbReference>
<reference evidence="2 3" key="1">
    <citation type="submission" date="2014-10" db="EMBL/GenBank/DDBJ databases">
        <title>Draft genome of the hookworm Ancylostoma caninum.</title>
        <authorList>
            <person name="Mitreva M."/>
        </authorList>
    </citation>
    <scope>NUCLEOTIDE SEQUENCE [LARGE SCALE GENOMIC DNA]</scope>
    <source>
        <strain evidence="2 3">Baltimore</strain>
    </source>
</reference>
<dbReference type="AlphaFoldDB" id="A0A368GUS0"/>
<dbReference type="SUPFAM" id="SSF53335">
    <property type="entry name" value="S-adenosyl-L-methionine-dependent methyltransferases"/>
    <property type="match status" value="1"/>
</dbReference>
<dbReference type="InterPro" id="IPR029063">
    <property type="entry name" value="SAM-dependent_MTases_sf"/>
</dbReference>
<accession>A0A368GUS0</accession>
<dbReference type="STRING" id="29170.A0A368GUS0"/>
<dbReference type="PANTHER" id="PTHR11006">
    <property type="entry name" value="PROTEIN ARGININE N-METHYLTRANSFERASE"/>
    <property type="match status" value="1"/>
</dbReference>
<name>A0A368GUS0_ANCCA</name>
<dbReference type="Proteomes" id="UP000252519">
    <property type="component" value="Unassembled WGS sequence"/>
</dbReference>
<evidence type="ECO:0000256" key="1">
    <source>
        <dbReference type="ARBA" id="ARBA00022691"/>
    </source>
</evidence>
<dbReference type="Gene3D" id="3.40.50.150">
    <property type="entry name" value="Vaccinia Virus protein VP39"/>
    <property type="match status" value="1"/>
</dbReference>
<gene>
    <name evidence="2" type="ORF">ANCCAN_05880</name>
</gene>
<evidence type="ECO:0000313" key="2">
    <source>
        <dbReference type="EMBL" id="RCN48054.1"/>
    </source>
</evidence>
<evidence type="ECO:0000313" key="3">
    <source>
        <dbReference type="Proteomes" id="UP000252519"/>
    </source>
</evidence>
<dbReference type="Pfam" id="PF06325">
    <property type="entry name" value="PrmA"/>
    <property type="match status" value="1"/>
</dbReference>
<keyword evidence="3" id="KW-1185">Reference proteome</keyword>
<dbReference type="PANTHER" id="PTHR11006:SF60">
    <property type="entry name" value="PROTEIN ARGININE N-METHYLTRANSFERASE 9"/>
    <property type="match status" value="1"/>
</dbReference>
<dbReference type="GO" id="GO:0042054">
    <property type="term" value="F:histone methyltransferase activity"/>
    <property type="evidence" value="ECO:0007669"/>
    <property type="project" value="TreeGrafter"/>
</dbReference>
<dbReference type="Gene3D" id="2.70.160.11">
    <property type="entry name" value="Hnrnp arginine n-methyltransferase1"/>
    <property type="match status" value="1"/>
</dbReference>
<keyword evidence="1" id="KW-0949">S-adenosyl-L-methionine</keyword>
<proteinExistence type="predicted"/>
<sequence>MKYSLYLARKYAAEGWWDRAIRHYLTVLFTYPNSELREVEFSDEFRTVLESWICYSRNADSCLSALFAPILNLFPKCVPIVTLLSEHVAGKALFSADEGESGISSYENLKAAINAECDPLMAAVFRVSSANIRSCNFDQWHMLMINDKVDRNEKFLDALRNTILPTDYVLDIGTGTGLMSVFAASCGASKICAIESNTSLYNLAKMILSLNRVEGAKLIRDYSFNYHPEDGDLADVVVSEILDCCAFGEGVIPTFLDAHLRLATNMARFIPANVSLFATLIESPTIYLNHAFTSPSGKEFRSEYVRCSEEPQPEPYWCARISELPDTRKLSSAQQVISVDFLNVNQLNGCINGVSGEMKIPVDVSGILHALSVHFKALIWGDEYIDTSESTCWEQGVFPLPYPMHVNEGENVAVKWTLKGTRFDMVVEFPSNSEEMHPNRELILRGERDYRTMNNDMLLLAITRLLPSVSRYSWNLDINLSEEEASVVRNLPHFLIDSKDIEGSFGCEVDEANSELCIIVWPIRADGSVSEVFLNSLRILRSGKDISPSLKYCGFLTDRLSAHGVLVSSSKLSQLTRVQPSSSCGADLSPIRMYNLLEYKDIDISTFEHHVCSNEFRFLHLGQEDTELLSKNMEVRCTSAGLIEGVLYWWQLDNYSTRQDRGAFFLFKEPISVNAGTLLNLTCDVYCGSILLSAEVV</sequence>
<dbReference type="EMBL" id="JOJR01000052">
    <property type="protein sequence ID" value="RCN48054.1"/>
    <property type="molecule type" value="Genomic_DNA"/>
</dbReference>
<dbReference type="GO" id="GO:0005634">
    <property type="term" value="C:nucleus"/>
    <property type="evidence" value="ECO:0007669"/>
    <property type="project" value="TreeGrafter"/>
</dbReference>
<protein>
    <recommendedName>
        <fullName evidence="4">Protein arginine N-methyltransferase</fullName>
    </recommendedName>
</protein>
<evidence type="ECO:0008006" key="4">
    <source>
        <dbReference type="Google" id="ProtNLM"/>
    </source>
</evidence>
<dbReference type="CDD" id="cd02440">
    <property type="entry name" value="AdoMet_MTases"/>
    <property type="match status" value="1"/>
</dbReference>